<sequence>MTVFPIDSALPELKHHLHQHRSAVLVAQPGAGKTTRVPLALLEEPWLAGRRIVMLEPRRLAARSAAAYMAASIGEEVGRTIGYRIRMDTRVSSSTRIEVITEGVLTRMLQADPALEGIGLVIFDEFHERSLHADLGLALCLQSRALFREDLRIAVMSATLDASPVAELLGDARVIHSEGRMYPVQTRYMDRRPESRMEETTARAVMRALTEESGDILVFLPGTGEIRRTASLLSEQLAADGSIRILPLHGNLPQDAQDRAIAPAAPGTRKVVLATSIAETSLTIEGTRIVIDSGWMRVPKFSPQTGMSRLETVRVSVASADQRRGRAGRLGPGVCYRLWTEQEQSGFDAHGIPELAQADLASLALELAAWGTDDPEELQWLDVPPAPAYRQARELLTWIGALAANGSITAYGRRLSDIGLHPRLAHMVLRSIPLGLGETACLLGALLNERDIYRRGSSNPVSADLRLRLEALGNRAVSGQGQLGQMDEAAVKRVRTEADNWRRALRINGDGAIAGDACGQLLALAYPDRIAQGRGDGKFLLSNGRGAAFADQQYMAGSPYLVAAELDDYGTDSRIMLAAPITLRELETICAERISEEAIVEWESTVQAVRARRRKRLGAIVLQDNPLPQPASEATVRALLHGIATEGIGILPWTNTARRMQERVLFLRRLDPEWPDMTDQALTGTLDYWLAPHVHGMRSRSDLQKLNLASILEGTLTWEQRRRLDDWAPTHIAVPSGSRIPVDYGDPTAPSLSVRLQELFGMTETPFIAGGRVAVTMHLLSPASRPVQVTRDLANFWRETYFDVKKDLKRRYPKHYWPDDPMSAIPTNRVKPRA</sequence>
<reference evidence="7 8" key="1">
    <citation type="submission" date="2019-05" db="EMBL/GenBank/DDBJ databases">
        <title>We sequenced the genome of Paenibacillus hemerocallicola KCTC 33185 for further insight into its adaptation and study the phylogeny of Paenibacillus.</title>
        <authorList>
            <person name="Narsing Rao M.P."/>
        </authorList>
    </citation>
    <scope>NUCLEOTIDE SEQUENCE [LARGE SCALE GENOMIC DNA]</scope>
    <source>
        <strain evidence="7 8">KCTC 33185</strain>
    </source>
</reference>
<evidence type="ECO:0000256" key="3">
    <source>
        <dbReference type="ARBA" id="ARBA00022806"/>
    </source>
</evidence>
<dbReference type="SMART" id="SM00487">
    <property type="entry name" value="DEXDc"/>
    <property type="match status" value="1"/>
</dbReference>
<proteinExistence type="predicted"/>
<dbReference type="SMART" id="SM00490">
    <property type="entry name" value="HELICc"/>
    <property type="match status" value="1"/>
</dbReference>
<keyword evidence="3 7" id="KW-0347">Helicase</keyword>
<feature type="domain" description="Helicase ATP-binding" evidence="5">
    <location>
        <begin position="14"/>
        <end position="178"/>
    </location>
</feature>
<dbReference type="SMART" id="SM00847">
    <property type="entry name" value="HA2"/>
    <property type="match status" value="1"/>
</dbReference>
<dbReference type="InterPro" id="IPR056329">
    <property type="entry name" value="CON_HrpB"/>
</dbReference>
<dbReference type="PANTHER" id="PTHR43519:SF1">
    <property type="entry name" value="ATP-DEPENDENT RNA HELICASE HRPB"/>
    <property type="match status" value="1"/>
</dbReference>
<dbReference type="Pfam" id="PF08482">
    <property type="entry name" value="HrpB_C"/>
    <property type="match status" value="1"/>
</dbReference>
<dbReference type="FunFam" id="3.40.50.300:FF:002125">
    <property type="entry name" value="ATP-dependent helicase HrpB"/>
    <property type="match status" value="1"/>
</dbReference>
<gene>
    <name evidence="7" type="primary">hrpB</name>
    <name evidence="7" type="ORF">FE784_01340</name>
</gene>
<dbReference type="InterPro" id="IPR001650">
    <property type="entry name" value="Helicase_C-like"/>
</dbReference>
<dbReference type="InterPro" id="IPR014001">
    <property type="entry name" value="Helicase_ATP-bd"/>
</dbReference>
<dbReference type="InterPro" id="IPR010225">
    <property type="entry name" value="HrpB"/>
</dbReference>
<dbReference type="PIRSF" id="PIRSF005496">
    <property type="entry name" value="ATP_hel_hrpB"/>
    <property type="match status" value="1"/>
</dbReference>
<dbReference type="GO" id="GO:0003676">
    <property type="term" value="F:nucleic acid binding"/>
    <property type="evidence" value="ECO:0007669"/>
    <property type="project" value="InterPro"/>
</dbReference>
<keyword evidence="1" id="KW-0547">Nucleotide-binding</keyword>
<name>A0A5C4TIR6_9BACL</name>
<evidence type="ECO:0000256" key="2">
    <source>
        <dbReference type="ARBA" id="ARBA00022801"/>
    </source>
</evidence>
<dbReference type="GO" id="GO:0004386">
    <property type="term" value="F:helicase activity"/>
    <property type="evidence" value="ECO:0007669"/>
    <property type="project" value="UniProtKB-KW"/>
</dbReference>
<feature type="domain" description="Helicase C-terminal" evidence="6">
    <location>
        <begin position="201"/>
        <end position="371"/>
    </location>
</feature>
<dbReference type="PANTHER" id="PTHR43519">
    <property type="entry name" value="ATP-DEPENDENT RNA HELICASE HRPB"/>
    <property type="match status" value="1"/>
</dbReference>
<evidence type="ECO:0000259" key="5">
    <source>
        <dbReference type="PROSITE" id="PS51192"/>
    </source>
</evidence>
<keyword evidence="4" id="KW-0067">ATP-binding</keyword>
<keyword evidence="2" id="KW-0378">Hydrolase</keyword>
<dbReference type="Pfam" id="PF00271">
    <property type="entry name" value="Helicase_C"/>
    <property type="match status" value="1"/>
</dbReference>
<dbReference type="PROSITE" id="PS51194">
    <property type="entry name" value="HELICASE_CTER"/>
    <property type="match status" value="1"/>
</dbReference>
<dbReference type="AlphaFoldDB" id="A0A5C4TIR6"/>
<dbReference type="CDD" id="cd18791">
    <property type="entry name" value="SF2_C_RHA"/>
    <property type="match status" value="1"/>
</dbReference>
<organism evidence="7 8">
    <name type="scientific">Paenibacillus hemerocallicola</name>
    <dbReference type="NCBI Taxonomy" id="1172614"/>
    <lineage>
        <taxon>Bacteria</taxon>
        <taxon>Bacillati</taxon>
        <taxon>Bacillota</taxon>
        <taxon>Bacilli</taxon>
        <taxon>Bacillales</taxon>
        <taxon>Paenibacillaceae</taxon>
        <taxon>Paenibacillus</taxon>
    </lineage>
</organism>
<evidence type="ECO:0000256" key="1">
    <source>
        <dbReference type="ARBA" id="ARBA00022741"/>
    </source>
</evidence>
<evidence type="ECO:0000313" key="7">
    <source>
        <dbReference type="EMBL" id="TNJ68330.1"/>
    </source>
</evidence>
<dbReference type="InterPro" id="IPR049614">
    <property type="entry name" value="HrpB_DEXH"/>
</dbReference>
<dbReference type="CDD" id="cd17990">
    <property type="entry name" value="DEXHc_HrpB"/>
    <property type="match status" value="1"/>
</dbReference>
<keyword evidence="8" id="KW-1185">Reference proteome</keyword>
<evidence type="ECO:0000313" key="8">
    <source>
        <dbReference type="Proteomes" id="UP000307943"/>
    </source>
</evidence>
<dbReference type="Proteomes" id="UP000307943">
    <property type="component" value="Unassembled WGS sequence"/>
</dbReference>
<dbReference type="GO" id="GO:0005524">
    <property type="term" value="F:ATP binding"/>
    <property type="evidence" value="ECO:0007669"/>
    <property type="project" value="UniProtKB-KW"/>
</dbReference>
<dbReference type="Gene3D" id="3.40.50.300">
    <property type="entry name" value="P-loop containing nucleotide triphosphate hydrolases"/>
    <property type="match status" value="2"/>
</dbReference>
<dbReference type="EMBL" id="VDCQ01000001">
    <property type="protein sequence ID" value="TNJ68330.1"/>
    <property type="molecule type" value="Genomic_DNA"/>
</dbReference>
<protein>
    <submittedName>
        <fullName evidence="7">ATP-dependent helicase HrpB</fullName>
    </submittedName>
</protein>
<dbReference type="InterPro" id="IPR011545">
    <property type="entry name" value="DEAD/DEAH_box_helicase_dom"/>
</dbReference>
<dbReference type="NCBIfam" id="TIGR01970">
    <property type="entry name" value="DEAH_box_HrpB"/>
    <property type="match status" value="1"/>
</dbReference>
<dbReference type="RefSeq" id="WP_139600307.1">
    <property type="nucleotide sequence ID" value="NZ_VDCQ01000001.1"/>
</dbReference>
<evidence type="ECO:0000259" key="6">
    <source>
        <dbReference type="PROSITE" id="PS51194"/>
    </source>
</evidence>
<dbReference type="Pfam" id="PF24473">
    <property type="entry name" value="CON_HrpB"/>
    <property type="match status" value="1"/>
</dbReference>
<evidence type="ECO:0000256" key="4">
    <source>
        <dbReference type="ARBA" id="ARBA00022840"/>
    </source>
</evidence>
<dbReference type="OrthoDB" id="9808833at2"/>
<accession>A0A5C4TIR6</accession>
<dbReference type="Gene3D" id="1.20.120.1080">
    <property type="match status" value="1"/>
</dbReference>
<comment type="caution">
    <text evidence="7">The sequence shown here is derived from an EMBL/GenBank/DDBJ whole genome shotgun (WGS) entry which is preliminary data.</text>
</comment>
<dbReference type="PROSITE" id="PS51192">
    <property type="entry name" value="HELICASE_ATP_BIND_1"/>
    <property type="match status" value="1"/>
</dbReference>
<dbReference type="SUPFAM" id="SSF52540">
    <property type="entry name" value="P-loop containing nucleoside triphosphate hydrolases"/>
    <property type="match status" value="1"/>
</dbReference>
<dbReference type="InterPro" id="IPR007502">
    <property type="entry name" value="Helicase-assoc_dom"/>
</dbReference>
<dbReference type="Pfam" id="PF00270">
    <property type="entry name" value="DEAD"/>
    <property type="match status" value="1"/>
</dbReference>
<dbReference type="InterPro" id="IPR027417">
    <property type="entry name" value="P-loop_NTPase"/>
</dbReference>
<dbReference type="InterPro" id="IPR013689">
    <property type="entry name" value="RNA_helicase_ATP-dep_HrpB_C"/>
</dbReference>
<dbReference type="GO" id="GO:0016787">
    <property type="term" value="F:hydrolase activity"/>
    <property type="evidence" value="ECO:0007669"/>
    <property type="project" value="UniProtKB-KW"/>
</dbReference>